<dbReference type="Gene3D" id="3.30.470.20">
    <property type="entry name" value="ATP-grasp fold, B domain"/>
    <property type="match status" value="1"/>
</dbReference>
<gene>
    <name evidence="4" type="ORF">ROG8370_03857</name>
</gene>
<dbReference type="GO" id="GO:0046872">
    <property type="term" value="F:metal ion binding"/>
    <property type="evidence" value="ECO:0007669"/>
    <property type="project" value="InterPro"/>
</dbReference>
<feature type="region of interest" description="Disordered" evidence="2">
    <location>
        <begin position="1"/>
        <end position="28"/>
    </location>
</feature>
<evidence type="ECO:0000313" key="4">
    <source>
        <dbReference type="EMBL" id="SLN76262.1"/>
    </source>
</evidence>
<name>A0A1X7AF01_9RHOB</name>
<dbReference type="Proteomes" id="UP000194012">
    <property type="component" value="Unassembled WGS sequence"/>
</dbReference>
<proteinExistence type="predicted"/>
<feature type="domain" description="ATP-grasp" evidence="3">
    <location>
        <begin position="141"/>
        <end position="334"/>
    </location>
</feature>
<keyword evidence="1" id="KW-0067">ATP-binding</keyword>
<dbReference type="SUPFAM" id="SSF56059">
    <property type="entry name" value="Glutathione synthetase ATP-binding domain-like"/>
    <property type="match status" value="1"/>
</dbReference>
<dbReference type="GO" id="GO:0005524">
    <property type="term" value="F:ATP binding"/>
    <property type="evidence" value="ECO:0007669"/>
    <property type="project" value="UniProtKB-UniRule"/>
</dbReference>
<dbReference type="PROSITE" id="PS50975">
    <property type="entry name" value="ATP_GRASP"/>
    <property type="match status" value="1"/>
</dbReference>
<sequence>MKSSEAPIEKDVSGWTDPTLDSVRGTEAPKDPNKGYVALLGWSVNAIKAAQTFDRRYIVVAPDWAADFCLANNIPFISWDFARLNDRSMEIAQRLKDEGVDVCIPLFEETVEWSGAINSVLMDQPRMYGQSVLFRDKALMKRRAQLGGIRVGIFEEAHEKDDVIRFMKRVNQTLLKLDGDPDDPIHVKAFDKAGCLGHRMIRTVEDIDNIPGEEYPLLMESHLDGWEFAVEAWIHDGEIKFLNISEYVTLGYSVFVPATHELESWRNAITKQIEKLIKTFDIKFGQIHPEYFVTADGEMYFGEVAYRPPGFKAFELIEKAYGFSAYQASILVFDPKSTKEEVDAFFPRAVEDAKGCAGCFGVYPRRRVVSALEMPKETTEHPYFDSHELVAPTQETVPDRSAFGTHWGLVFFFGDDPITMRDLLKAQEELDFYV</sequence>
<organism evidence="4 5">
    <name type="scientific">Roseovarius gaetbuli</name>
    <dbReference type="NCBI Taxonomy" id="1356575"/>
    <lineage>
        <taxon>Bacteria</taxon>
        <taxon>Pseudomonadati</taxon>
        <taxon>Pseudomonadota</taxon>
        <taxon>Alphaproteobacteria</taxon>
        <taxon>Rhodobacterales</taxon>
        <taxon>Roseobacteraceae</taxon>
        <taxon>Roseovarius</taxon>
    </lineage>
</organism>
<dbReference type="AlphaFoldDB" id="A0A1X7AF01"/>
<keyword evidence="5" id="KW-1185">Reference proteome</keyword>
<evidence type="ECO:0000256" key="1">
    <source>
        <dbReference type="PROSITE-ProRule" id="PRU00409"/>
    </source>
</evidence>
<dbReference type="InterPro" id="IPR011761">
    <property type="entry name" value="ATP-grasp"/>
</dbReference>
<dbReference type="EMBL" id="FWFJ01000080">
    <property type="protein sequence ID" value="SLN76262.1"/>
    <property type="molecule type" value="Genomic_DNA"/>
</dbReference>
<accession>A0A1X7AF01</accession>
<keyword evidence="1" id="KW-0547">Nucleotide-binding</keyword>
<evidence type="ECO:0000313" key="5">
    <source>
        <dbReference type="Proteomes" id="UP000194012"/>
    </source>
</evidence>
<evidence type="ECO:0000259" key="3">
    <source>
        <dbReference type="PROSITE" id="PS50975"/>
    </source>
</evidence>
<protein>
    <recommendedName>
        <fullName evidence="3">ATP-grasp domain-containing protein</fullName>
    </recommendedName>
</protein>
<evidence type="ECO:0000256" key="2">
    <source>
        <dbReference type="SAM" id="MobiDB-lite"/>
    </source>
</evidence>
<reference evidence="5" key="1">
    <citation type="submission" date="2017-03" db="EMBL/GenBank/DDBJ databases">
        <authorList>
            <person name="Rodrigo-Torres L."/>
            <person name="Arahal R.D."/>
            <person name="Lucena T."/>
        </authorList>
    </citation>
    <scope>NUCLEOTIDE SEQUENCE [LARGE SCALE GENOMIC DNA]</scope>
    <source>
        <strain evidence="5">CECT 8370</strain>
    </source>
</reference>